<evidence type="ECO:0000256" key="7">
    <source>
        <dbReference type="SAM" id="SignalP"/>
    </source>
</evidence>
<sequence>MRWRGIRALLVALAVVAVSLAGPVSALAAPAQELEIFSWWSGDEGPALEALIARYQQLYPNVKVINATVAGGAGVAAKAVLKTRMLGGYPPDTFQVHAGQELIGTWVVANRMEDLTWLYKQEGWRSVLPEGLIKLLSTDKGIWSVPVNIHRSNVLWYIPRNLQKWGVKAPATWDDFLKIAPSLKEKGVTPLALGENWTASHLWESVALSKLGPEKWQALWEGKLSWTSPEVLDVWKLFGQILQYTNADAPSLSWQQAIDMVVNGQAAFNVMGDWAAGYMTTTLKLKPGTDFAWAPSPGTRGIFMMLSDTFGLPVGAPHRDHTVAWLRMLGSREAQDIFNPLKGSISPRTDSDLSKYNDYLKSAAQDWRTNKIVGSLVHGVVANERFMNDFATVMEIFLNTRDAQAASNAAQAIAIQAGIAK</sequence>
<evidence type="ECO:0000313" key="9">
    <source>
        <dbReference type="Proteomes" id="UP001332192"/>
    </source>
</evidence>
<evidence type="ECO:0000256" key="5">
    <source>
        <dbReference type="ARBA" id="ARBA00049629"/>
    </source>
</evidence>
<feature type="chain" id="PRO_5046449110" description="Probable sugar-binding periplasmic protein" evidence="7">
    <location>
        <begin position="29"/>
        <end position="421"/>
    </location>
</feature>
<keyword evidence="4 7" id="KW-0732">Signal</keyword>
<dbReference type="EMBL" id="CP141615">
    <property type="protein sequence ID" value="WRP18160.1"/>
    <property type="molecule type" value="Genomic_DNA"/>
</dbReference>
<proteinExistence type="inferred from homology"/>
<feature type="signal peptide" evidence="7">
    <location>
        <begin position="1"/>
        <end position="28"/>
    </location>
</feature>
<protein>
    <recommendedName>
        <fullName evidence="6">Probable sugar-binding periplasmic protein</fullName>
    </recommendedName>
</protein>
<name>A0ABZ1BZA1_9FIRM</name>
<dbReference type="InterPro" id="IPR006059">
    <property type="entry name" value="SBP"/>
</dbReference>
<dbReference type="InterPro" id="IPR050490">
    <property type="entry name" value="Bact_solute-bd_prot1"/>
</dbReference>
<dbReference type="RefSeq" id="WP_324717431.1">
    <property type="nucleotide sequence ID" value="NZ_CP141615.1"/>
</dbReference>
<dbReference type="Proteomes" id="UP001332192">
    <property type="component" value="Chromosome"/>
</dbReference>
<gene>
    <name evidence="8" type="ORF">U7230_03910</name>
</gene>
<comment type="subcellular location">
    <subcellularLocation>
        <location evidence="1">Cell envelope</location>
    </subcellularLocation>
</comment>
<dbReference type="PANTHER" id="PTHR43649:SF28">
    <property type="entry name" value="BINDING PROTEIN COMPONENT OF ABC SUGAR TRANSPORTER-RELATED"/>
    <property type="match status" value="1"/>
</dbReference>
<keyword evidence="9" id="KW-1185">Reference proteome</keyword>
<evidence type="ECO:0000256" key="1">
    <source>
        <dbReference type="ARBA" id="ARBA00004196"/>
    </source>
</evidence>
<comment type="function">
    <text evidence="5">Part of a binding-protein-dependent transport system for a sugar.</text>
</comment>
<evidence type="ECO:0000313" key="8">
    <source>
        <dbReference type="EMBL" id="WRP18160.1"/>
    </source>
</evidence>
<dbReference type="Gene3D" id="3.40.190.10">
    <property type="entry name" value="Periplasmic binding protein-like II"/>
    <property type="match status" value="2"/>
</dbReference>
<reference evidence="8 9" key="1">
    <citation type="journal article" date="2024" name="Front. Microbiol.">
        <title>Novel thermophilic genera Geochorda gen. nov. and Carboxydochorda gen. nov. from the deep terrestrial subsurface reveal the ecophysiological diversity in the class Limnochordia.</title>
        <authorList>
            <person name="Karnachuk O.V."/>
            <person name="Lukina A.P."/>
            <person name="Avakyan M.R."/>
            <person name="Kadnikov V.V."/>
            <person name="Begmatov S."/>
            <person name="Beletsky A.V."/>
            <person name="Vlasova K.G."/>
            <person name="Novikov A.A."/>
            <person name="Shcherbakova V.A."/>
            <person name="Mardanov A.V."/>
            <person name="Ravin N.V."/>
        </authorList>
    </citation>
    <scope>NUCLEOTIDE SEQUENCE [LARGE SCALE GENOMIC DNA]</scope>
    <source>
        <strain evidence="8 9">L945</strain>
    </source>
</reference>
<accession>A0ABZ1BZA1</accession>
<dbReference type="Pfam" id="PF01547">
    <property type="entry name" value="SBP_bac_1"/>
    <property type="match status" value="1"/>
</dbReference>
<dbReference type="PANTHER" id="PTHR43649">
    <property type="entry name" value="ARABINOSE-BINDING PROTEIN-RELATED"/>
    <property type="match status" value="1"/>
</dbReference>
<dbReference type="SUPFAM" id="SSF53850">
    <property type="entry name" value="Periplasmic binding protein-like II"/>
    <property type="match status" value="1"/>
</dbReference>
<evidence type="ECO:0000256" key="2">
    <source>
        <dbReference type="ARBA" id="ARBA00008520"/>
    </source>
</evidence>
<evidence type="ECO:0000256" key="4">
    <source>
        <dbReference type="ARBA" id="ARBA00022729"/>
    </source>
</evidence>
<evidence type="ECO:0000256" key="6">
    <source>
        <dbReference type="ARBA" id="ARBA00049753"/>
    </source>
</evidence>
<comment type="similarity">
    <text evidence="2">Belongs to the bacterial solute-binding protein 1 family.</text>
</comment>
<evidence type="ECO:0000256" key="3">
    <source>
        <dbReference type="ARBA" id="ARBA00022448"/>
    </source>
</evidence>
<organism evidence="8 9">
    <name type="scientific">Carboxydichorda subterranea</name>
    <dbReference type="NCBI Taxonomy" id="3109565"/>
    <lineage>
        <taxon>Bacteria</taxon>
        <taxon>Bacillati</taxon>
        <taxon>Bacillota</taxon>
        <taxon>Limnochordia</taxon>
        <taxon>Limnochordales</taxon>
        <taxon>Geochordaceae</taxon>
        <taxon>Carboxydichorda</taxon>
    </lineage>
</organism>
<keyword evidence="3" id="KW-0813">Transport</keyword>